<dbReference type="EMBL" id="JAKROA010000003">
    <property type="protein sequence ID" value="KAL5109476.1"/>
    <property type="molecule type" value="Genomic_DNA"/>
</dbReference>
<name>A0ABR4QIL4_9CEST</name>
<gene>
    <name evidence="2" type="ORF">TcWFU_009628</name>
</gene>
<organism evidence="2 3">
    <name type="scientific">Taenia crassiceps</name>
    <dbReference type="NCBI Taxonomy" id="6207"/>
    <lineage>
        <taxon>Eukaryota</taxon>
        <taxon>Metazoa</taxon>
        <taxon>Spiralia</taxon>
        <taxon>Lophotrochozoa</taxon>
        <taxon>Platyhelminthes</taxon>
        <taxon>Cestoda</taxon>
        <taxon>Eucestoda</taxon>
        <taxon>Cyclophyllidea</taxon>
        <taxon>Taeniidae</taxon>
        <taxon>Taenia</taxon>
    </lineage>
</organism>
<evidence type="ECO:0000313" key="3">
    <source>
        <dbReference type="Proteomes" id="UP001651158"/>
    </source>
</evidence>
<evidence type="ECO:0000256" key="1">
    <source>
        <dbReference type="SAM" id="MobiDB-lite"/>
    </source>
</evidence>
<reference evidence="2 3" key="1">
    <citation type="journal article" date="2022" name="Front. Cell. Infect. Microbiol.">
        <title>The Genomes of Two Strains of Taenia crassiceps the Animal Model for the Study of Human Cysticercosis.</title>
        <authorList>
            <person name="Bobes R.J."/>
            <person name="Estrada K."/>
            <person name="Rios-Valencia D.G."/>
            <person name="Calderon-Gallegos A."/>
            <person name="de la Torre P."/>
            <person name="Carrero J.C."/>
            <person name="Sanchez-Flores A."/>
            <person name="Laclette J.P."/>
        </authorList>
    </citation>
    <scope>NUCLEOTIDE SEQUENCE [LARGE SCALE GENOMIC DNA]</scope>
    <source>
        <strain evidence="2">WFUcys</strain>
    </source>
</reference>
<feature type="region of interest" description="Disordered" evidence="1">
    <location>
        <begin position="32"/>
        <end position="51"/>
    </location>
</feature>
<evidence type="ECO:0000313" key="2">
    <source>
        <dbReference type="EMBL" id="KAL5109476.1"/>
    </source>
</evidence>
<dbReference type="Proteomes" id="UP001651158">
    <property type="component" value="Unassembled WGS sequence"/>
</dbReference>
<sequence>MVFISVLRVFRSFFTDCIFSCTKGVKDDEIIRRRRPSDPLPSPPRQVQRADEDHVYDEIKSFPYSDLSEASTFGEMPTPVPLTLEERWRQMMSAYQTKAGEAEHVYDEVASDSDSSIVSELVVLCTRCGVMWRDNGDEVFKKGHYRYGRQRLSREERRRNLAELVKYLEREAVLTERLIRSYLKGEIG</sequence>
<keyword evidence="3" id="KW-1185">Reference proteome</keyword>
<accession>A0ABR4QIL4</accession>
<proteinExistence type="predicted"/>
<protein>
    <submittedName>
        <fullName evidence="2">Uncharacterized protein</fullName>
    </submittedName>
</protein>
<comment type="caution">
    <text evidence="2">The sequence shown here is derived from an EMBL/GenBank/DDBJ whole genome shotgun (WGS) entry which is preliminary data.</text>
</comment>